<evidence type="ECO:0000313" key="5">
    <source>
        <dbReference type="Proteomes" id="UP001500748"/>
    </source>
</evidence>
<comment type="cofactor">
    <cofactor evidence="1">
        <name>Ca(2+)</name>
        <dbReference type="ChEBI" id="CHEBI:29108"/>
    </cofactor>
</comment>
<organism evidence="4 5">
    <name type="scientific">Flavobacterium ginsengiterrae</name>
    <dbReference type="NCBI Taxonomy" id="871695"/>
    <lineage>
        <taxon>Bacteria</taxon>
        <taxon>Pseudomonadati</taxon>
        <taxon>Bacteroidota</taxon>
        <taxon>Flavobacteriia</taxon>
        <taxon>Flavobacteriales</taxon>
        <taxon>Flavobacteriaceae</taxon>
        <taxon>Flavobacterium</taxon>
    </lineage>
</organism>
<dbReference type="Proteomes" id="UP001500748">
    <property type="component" value="Unassembled WGS sequence"/>
</dbReference>
<comment type="subunit">
    <text evidence="2">Monomer.</text>
</comment>
<dbReference type="InterPro" id="IPR014718">
    <property type="entry name" value="GH-type_carb-bd"/>
</dbReference>
<comment type="caution">
    <text evidence="4">The sequence shown here is derived from an EMBL/GenBank/DDBJ whole genome shotgun (WGS) entry which is preliminary data.</text>
</comment>
<dbReference type="PANTHER" id="PTHR11122:SF13">
    <property type="entry name" value="GLUCOSE-6-PHOSPHATE 1-EPIMERASE"/>
    <property type="match status" value="1"/>
</dbReference>
<dbReference type="InterPro" id="IPR008183">
    <property type="entry name" value="Aldose_1/G6P_1-epimerase"/>
</dbReference>
<evidence type="ECO:0000256" key="3">
    <source>
        <dbReference type="ARBA" id="ARBA00022837"/>
    </source>
</evidence>
<dbReference type="RefSeq" id="WP_345144371.1">
    <property type="nucleotide sequence ID" value="NZ_BAABDU010000004.1"/>
</dbReference>
<evidence type="ECO:0000256" key="2">
    <source>
        <dbReference type="ARBA" id="ARBA00011245"/>
    </source>
</evidence>
<dbReference type="EMBL" id="BAABDU010000004">
    <property type="protein sequence ID" value="GAA3768846.1"/>
    <property type="molecule type" value="Genomic_DNA"/>
</dbReference>
<dbReference type="InterPro" id="IPR011013">
    <property type="entry name" value="Gal_mutarotase_sf_dom"/>
</dbReference>
<accession>A0ABP7GKA3</accession>
<evidence type="ECO:0000256" key="1">
    <source>
        <dbReference type="ARBA" id="ARBA00001913"/>
    </source>
</evidence>
<dbReference type="Pfam" id="PF01263">
    <property type="entry name" value="Aldose_epim"/>
    <property type="match status" value="1"/>
</dbReference>
<dbReference type="SUPFAM" id="SSF74650">
    <property type="entry name" value="Galactose mutarotase-like"/>
    <property type="match status" value="1"/>
</dbReference>
<dbReference type="Gene3D" id="2.70.98.10">
    <property type="match status" value="1"/>
</dbReference>
<reference evidence="5" key="1">
    <citation type="journal article" date="2019" name="Int. J. Syst. Evol. Microbiol.">
        <title>The Global Catalogue of Microorganisms (GCM) 10K type strain sequencing project: providing services to taxonomists for standard genome sequencing and annotation.</title>
        <authorList>
            <consortium name="The Broad Institute Genomics Platform"/>
            <consortium name="The Broad Institute Genome Sequencing Center for Infectious Disease"/>
            <person name="Wu L."/>
            <person name="Ma J."/>
        </authorList>
    </citation>
    <scope>NUCLEOTIDE SEQUENCE [LARGE SCALE GENOMIC DNA]</scope>
    <source>
        <strain evidence="5">JCM 17337</strain>
    </source>
</reference>
<keyword evidence="3" id="KW-0106">Calcium</keyword>
<sequence length="284" mass="32763">MDTTISNSILKASIKHAGAELFSLKDNNDKEYIWEGNPDFWGKHSPVLFPIVGTLKNNTYTIDKKEYQLSRHGFARDMEFKLIEKTQNSAVFSLESNEETLKKYPFKFELQLIYTLENTSLKIEYIVINKGDTKMPFSIGAHPAIALPENFESYSFKFEKEENLKFNLLENDLISNKTEILKTTDNVVPLTYKLFENDALVFKTLESKSLTILENKKPYVQVDFEDFPSLGIWTKDQAPFVCIEPWFGYSDTADNTGDLFQKEGIIVLEIDQNFHSQFSIKIAK</sequence>
<evidence type="ECO:0000313" key="4">
    <source>
        <dbReference type="EMBL" id="GAA3768846.1"/>
    </source>
</evidence>
<proteinExistence type="predicted"/>
<protein>
    <submittedName>
        <fullName evidence="4">Aldose 1-epimerase family protein</fullName>
    </submittedName>
</protein>
<dbReference type="CDD" id="cd09024">
    <property type="entry name" value="Aldose_epim_lacX"/>
    <property type="match status" value="1"/>
</dbReference>
<name>A0ABP7GKA3_9FLAO</name>
<dbReference type="PANTHER" id="PTHR11122">
    <property type="entry name" value="APOSPORY-ASSOCIATED PROTEIN C-RELATED"/>
    <property type="match status" value="1"/>
</dbReference>
<keyword evidence="5" id="KW-1185">Reference proteome</keyword>
<dbReference type="InterPro" id="IPR037481">
    <property type="entry name" value="LacX"/>
</dbReference>
<gene>
    <name evidence="4" type="ORF">GCM10022423_22630</name>
</gene>